<feature type="compositionally biased region" description="Polar residues" evidence="8">
    <location>
        <begin position="938"/>
        <end position="959"/>
    </location>
</feature>
<feature type="compositionally biased region" description="Basic and acidic residues" evidence="8">
    <location>
        <begin position="269"/>
        <end position="278"/>
    </location>
</feature>
<dbReference type="GeneID" id="110073815"/>
<feature type="compositionally biased region" description="Basic and acidic residues" evidence="8">
    <location>
        <begin position="318"/>
        <end position="362"/>
    </location>
</feature>
<feature type="compositionally biased region" description="Polar residues" evidence="8">
    <location>
        <begin position="434"/>
        <end position="455"/>
    </location>
</feature>
<feature type="domain" description="C2" evidence="9">
    <location>
        <begin position="749"/>
        <end position="872"/>
    </location>
</feature>
<dbReference type="Gene3D" id="3.30.40.10">
    <property type="entry name" value="Zinc/RING finger domain, C3HC4 (zinc finger)"/>
    <property type="match status" value="1"/>
</dbReference>
<feature type="domain" description="C2" evidence="9">
    <location>
        <begin position="1384"/>
        <end position="1502"/>
    </location>
</feature>
<dbReference type="PROSITE" id="PS50178">
    <property type="entry name" value="ZF_FYVE"/>
    <property type="match status" value="1"/>
</dbReference>
<keyword evidence="13" id="KW-1185">Reference proteome</keyword>
<dbReference type="InterPro" id="IPR017455">
    <property type="entry name" value="Znf_FYVE-rel"/>
</dbReference>
<feature type="domain" description="FYVE-type" evidence="11">
    <location>
        <begin position="123"/>
        <end position="183"/>
    </location>
</feature>
<reference evidence="14" key="1">
    <citation type="submission" date="2025-08" db="UniProtKB">
        <authorList>
            <consortium name="RefSeq"/>
        </authorList>
    </citation>
    <scope>IDENTIFICATION</scope>
</reference>
<gene>
    <name evidence="14" type="primary">RIMS2</name>
</gene>
<evidence type="ECO:0000256" key="4">
    <source>
        <dbReference type="ARBA" id="ARBA00022833"/>
    </source>
</evidence>
<keyword evidence="3 7" id="KW-0863">Zinc-finger</keyword>
<feature type="compositionally biased region" description="Basic and acidic residues" evidence="8">
    <location>
        <begin position="213"/>
        <end position="224"/>
    </location>
</feature>
<evidence type="ECO:0000259" key="9">
    <source>
        <dbReference type="PROSITE" id="PS50004"/>
    </source>
</evidence>
<dbReference type="InterPro" id="IPR039032">
    <property type="entry name" value="Rim-like"/>
</dbReference>
<dbReference type="InterPro" id="IPR035892">
    <property type="entry name" value="C2_domain_sf"/>
</dbReference>
<dbReference type="CDD" id="cd04031">
    <property type="entry name" value="C2A_RIM1alpha"/>
    <property type="match status" value="1"/>
</dbReference>
<dbReference type="InterPro" id="IPR054386">
    <property type="entry name" value="RIM_Znf"/>
</dbReference>
<feature type="region of interest" description="Disordered" evidence="8">
    <location>
        <begin position="706"/>
        <end position="737"/>
    </location>
</feature>
<evidence type="ECO:0000256" key="3">
    <source>
        <dbReference type="ARBA" id="ARBA00022771"/>
    </source>
</evidence>
<dbReference type="PANTHER" id="PTHR12157">
    <property type="entry name" value="REGULATING SYNAPTIC MEMBRANE EXOCYTOSIS PROTEIN"/>
    <property type="match status" value="1"/>
</dbReference>
<keyword evidence="1" id="KW-0479">Metal-binding</keyword>
<feature type="compositionally biased region" description="Basic and acidic residues" evidence="8">
    <location>
        <begin position="467"/>
        <end position="484"/>
    </location>
</feature>
<feature type="region of interest" description="Disordered" evidence="8">
    <location>
        <begin position="1290"/>
        <end position="1315"/>
    </location>
</feature>
<dbReference type="SUPFAM" id="SSF50156">
    <property type="entry name" value="PDZ domain-like"/>
    <property type="match status" value="1"/>
</dbReference>
<dbReference type="RefSeq" id="XP_072855347.1">
    <property type="nucleotide sequence ID" value="XM_072999246.1"/>
</dbReference>
<keyword evidence="2" id="KW-0677">Repeat</keyword>
<dbReference type="InterPro" id="IPR013083">
    <property type="entry name" value="Znf_RING/FYVE/PHD"/>
</dbReference>
<dbReference type="PROSITE" id="PS50004">
    <property type="entry name" value="C2"/>
    <property type="match status" value="2"/>
</dbReference>
<dbReference type="Pfam" id="PF00168">
    <property type="entry name" value="C2"/>
    <property type="match status" value="2"/>
</dbReference>
<feature type="domain" description="PDZ" evidence="10">
    <location>
        <begin position="612"/>
        <end position="698"/>
    </location>
</feature>
<dbReference type="InterPro" id="IPR036034">
    <property type="entry name" value="PDZ_sf"/>
</dbReference>
<sequence>MSAPLGPRGGPAPPQPPPPQLEMPDLSHLTEEERKIIQAVMDRQKKEEEKEQSVLKVKEEQKSQGTQWFPFSGITELVNNVLQPQQKQQNEKEPQTKLHQQFEMYKEQVKKMGEESQQQQEQKSDAPTCGICHKTKFADGCGHNCSYCQTKFCARCGGRVSLRSNKEDKVVMWVCNSCRKQQEILTKSGAWFYNSGTNTLQKSDQEGFRGLRNEEAPQEKKAKLQEQSISALERGRPQGLTRQDSINGSGGKVAGDATDRKRSPSISRDQNRRFSQLEERDDYSQYATSDSAMPRSPSDYTDRRSQPASQLYEEPDLDDYRDSNRRIHRCSREYPLDEDEVQNREEYERQRREEEYQARYRSDPNLARYPVKPQPYEEQMRIHAEVSRARHERRHSDVSLANSELEDSRISMMRMERPSRQRSASERRAAMDQRSYSMERTQGPSPNRQRTTNHSPPTPRRSPIPFDRPEMRRTDSLRKQHHLDPSSAVRKTKREKMETMLRNDSLSSDQSESVRPPPPKPHKTKKGGKMRQVSLSSSEEELASTPEYTSCDDVEIESESVSEKGDMDYNWDHTSWHSSEASPMSLHPVTWQPSKDGDRLIGRILLNKRLKDGSVPRDSGAMLGLKVVGGKMTESGRLCAFITKVKKGSLADTVGHLRPGDEVLEWNGKFLQGATFEEVYNIILESKPEPQVELVVSRPIGDIPRIPDSTHAQLESSSSSFESQKMDRPSISVTSPMSPGMLRDVPQFLSGQLSIKLWYDKVGHQLIVTILGAKDLPSREDGRPRNPYVKIYFLPDRSDKNKRRTKTVKKTLEPKWNQTFIYSPVHRREFRERMLEITLWDQARVREEESEFLGEILIELETALLDDEPHWYKLQTHDVSSLPLPHPSPYLPRRQLHGESPARRLQRSKRISDSEVSDYDCDDGIGVVSDYRHNGRDLQSSTLSVPEQVMSSNHCSRSGSPHRGDSIGRTRSWSPSVPPLQSRNVEQGSRGTRSTPAHYNTMNRMDRHRIMDDRSSPDRESDCEEADRLPYQRSRSTEQRPVLERPSPRSRSTERPDSNLMRSMPSLMTGRSAPPSPALSRSHARTGSVQTNPSGTPVAGRRGRQLPQLPPKGTLERKEVDSPWRRNTGAMDVEERNRQMKMNKYKQVAGSDSRLEQDYHSKYRSGRDPQRGSDNVSTKSSDSDVSDVSAVSRTSSASRFSSTSYMSVQSERPRGNKKISVFTSKMQSRQMGASGQNITKSTSISGEMYTIEKNDGSQSDTAVGTVGAAGKKRRSSIGAKMVAIVGLSRKSRSTSQLSQTEAGGKKLKSTVQRSTETGLAVEMRNWMTRQASRESTDGSMNSYSSEGNLIFPGVRLAADSQFSDFLDGLGPAQLVGRQTLATPAMGDIQVGMMDKKGQLEVEIIRARGLVVKPGSKTLPAPYVKVYLLENGVCIAKKKTKVARKTLEPLYQQLLSFEESPQGKVLQIIVWGDYGRMDHKSFMGVAQILLDELDLSNMVIGWFKLFPPSSLVDPTLAPLTRRASQSSLESSTGPSYARS</sequence>
<proteinExistence type="predicted"/>
<keyword evidence="5" id="KW-0770">Synapse</keyword>
<feature type="compositionally biased region" description="Basic and acidic residues" evidence="8">
    <location>
        <begin position="1153"/>
        <end position="1171"/>
    </location>
</feature>
<feature type="region of interest" description="Disordered" evidence="8">
    <location>
        <begin position="1"/>
        <end position="65"/>
    </location>
</feature>
<protein>
    <submittedName>
        <fullName evidence="14">Regulating synaptic membrane exocytosis protein 2 isoform X45</fullName>
    </submittedName>
</protein>
<dbReference type="InterPro" id="IPR000008">
    <property type="entry name" value="C2_dom"/>
</dbReference>
<feature type="domain" description="RabBD" evidence="12">
    <location>
        <begin position="23"/>
        <end position="195"/>
    </location>
</feature>
<evidence type="ECO:0000256" key="7">
    <source>
        <dbReference type="PROSITE-ProRule" id="PRU00091"/>
    </source>
</evidence>
<dbReference type="SMART" id="SM00228">
    <property type="entry name" value="PDZ"/>
    <property type="match status" value="1"/>
</dbReference>
<dbReference type="Gene3D" id="2.60.40.150">
    <property type="entry name" value="C2 domain"/>
    <property type="match status" value="2"/>
</dbReference>
<dbReference type="Gene3D" id="2.30.42.10">
    <property type="match status" value="1"/>
</dbReference>
<dbReference type="PROSITE" id="PS50916">
    <property type="entry name" value="RABBD"/>
    <property type="match status" value="1"/>
</dbReference>
<evidence type="ECO:0000256" key="8">
    <source>
        <dbReference type="SAM" id="MobiDB-lite"/>
    </source>
</evidence>
<feature type="compositionally biased region" description="Pro residues" evidence="8">
    <location>
        <begin position="10"/>
        <end position="21"/>
    </location>
</feature>
<feature type="region of interest" description="Disordered" evidence="8">
    <location>
        <begin position="938"/>
        <end position="1216"/>
    </location>
</feature>
<evidence type="ECO:0000313" key="13">
    <source>
        <dbReference type="Proteomes" id="UP001652642"/>
    </source>
</evidence>
<dbReference type="PROSITE" id="PS50106">
    <property type="entry name" value="PDZ"/>
    <property type="match status" value="1"/>
</dbReference>
<feature type="compositionally biased region" description="Basic and acidic residues" evidence="8">
    <location>
        <begin position="378"/>
        <end position="397"/>
    </location>
</feature>
<comment type="subcellular location">
    <subcellularLocation>
        <location evidence="6">Synapse</location>
    </subcellularLocation>
</comment>
<accession>A0ABM5GCG7</accession>
<dbReference type="InterPro" id="IPR001478">
    <property type="entry name" value="PDZ"/>
</dbReference>
<evidence type="ECO:0000256" key="6">
    <source>
        <dbReference type="ARBA" id="ARBA00034103"/>
    </source>
</evidence>
<keyword evidence="4" id="KW-0862">Zinc</keyword>
<feature type="compositionally biased region" description="Polar residues" evidence="8">
    <location>
        <begin position="502"/>
        <end position="513"/>
    </location>
</feature>
<evidence type="ECO:0000259" key="10">
    <source>
        <dbReference type="PROSITE" id="PS50106"/>
    </source>
</evidence>
<dbReference type="SMART" id="SM00239">
    <property type="entry name" value="C2"/>
    <property type="match status" value="2"/>
</dbReference>
<evidence type="ECO:0000313" key="14">
    <source>
        <dbReference type="RefSeq" id="XP_072855347.1"/>
    </source>
</evidence>
<feature type="compositionally biased region" description="Basic residues" evidence="8">
    <location>
        <begin position="520"/>
        <end position="529"/>
    </location>
</feature>
<feature type="compositionally biased region" description="Basic and acidic residues" evidence="8">
    <location>
        <begin position="1004"/>
        <end position="1057"/>
    </location>
</feature>
<dbReference type="PANTHER" id="PTHR12157:SF15">
    <property type="entry name" value="REGULATING SYNAPTIC MEMBRANE EXOCYTOSIS PROTEIN 2"/>
    <property type="match status" value="1"/>
</dbReference>
<evidence type="ECO:0000259" key="11">
    <source>
        <dbReference type="PROSITE" id="PS50178"/>
    </source>
</evidence>
<feature type="compositionally biased region" description="Basic and acidic residues" evidence="8">
    <location>
        <begin position="406"/>
        <end position="431"/>
    </location>
</feature>
<dbReference type="Proteomes" id="UP001652642">
    <property type="component" value="Chromosome 4"/>
</dbReference>
<feature type="region of interest" description="Disordered" evidence="8">
    <location>
        <begin position="213"/>
        <end position="555"/>
    </location>
</feature>
<dbReference type="InterPro" id="IPR011011">
    <property type="entry name" value="Znf_FYVE_PHD"/>
</dbReference>
<dbReference type="CDD" id="cd06714">
    <property type="entry name" value="PDZ_RIM-like"/>
    <property type="match status" value="1"/>
</dbReference>
<organism evidence="13 14">
    <name type="scientific">Pogona vitticeps</name>
    <name type="common">central bearded dragon</name>
    <dbReference type="NCBI Taxonomy" id="103695"/>
    <lineage>
        <taxon>Eukaryota</taxon>
        <taxon>Metazoa</taxon>
        <taxon>Chordata</taxon>
        <taxon>Craniata</taxon>
        <taxon>Vertebrata</taxon>
        <taxon>Euteleostomi</taxon>
        <taxon>Lepidosauria</taxon>
        <taxon>Squamata</taxon>
        <taxon>Bifurcata</taxon>
        <taxon>Unidentata</taxon>
        <taxon>Episquamata</taxon>
        <taxon>Toxicofera</taxon>
        <taxon>Iguania</taxon>
        <taxon>Acrodonta</taxon>
        <taxon>Agamidae</taxon>
        <taxon>Amphibolurinae</taxon>
        <taxon>Pogona</taxon>
    </lineage>
</organism>
<dbReference type="CDD" id="cd04028">
    <property type="entry name" value="C2B_RIM1alpha"/>
    <property type="match status" value="1"/>
</dbReference>
<dbReference type="SUPFAM" id="SSF57903">
    <property type="entry name" value="FYVE/PHD zinc finger"/>
    <property type="match status" value="1"/>
</dbReference>
<evidence type="ECO:0000259" key="12">
    <source>
        <dbReference type="PROSITE" id="PS50916"/>
    </source>
</evidence>
<feature type="compositionally biased region" description="Basic and acidic residues" evidence="8">
    <location>
        <begin position="28"/>
        <end position="62"/>
    </location>
</feature>
<feature type="compositionally biased region" description="Low complexity" evidence="8">
    <location>
        <begin position="1186"/>
        <end position="1204"/>
    </location>
</feature>
<name>A0ABM5GCG7_9SAUR</name>
<dbReference type="InterPro" id="IPR010911">
    <property type="entry name" value="Rab_BD"/>
</dbReference>
<evidence type="ECO:0000256" key="5">
    <source>
        <dbReference type="ARBA" id="ARBA00023018"/>
    </source>
</evidence>
<dbReference type="Pfam" id="PF00595">
    <property type="entry name" value="PDZ"/>
    <property type="match status" value="1"/>
</dbReference>
<feature type="compositionally biased region" description="Basic and acidic residues" evidence="8">
    <location>
        <begin position="1114"/>
        <end position="1124"/>
    </location>
</feature>
<dbReference type="Pfam" id="PF22601">
    <property type="entry name" value="RIM2a_ZnF"/>
    <property type="match status" value="1"/>
</dbReference>
<feature type="compositionally biased region" description="Polar residues" evidence="8">
    <location>
        <begin position="969"/>
        <end position="1003"/>
    </location>
</feature>
<evidence type="ECO:0000256" key="1">
    <source>
        <dbReference type="ARBA" id="ARBA00022723"/>
    </source>
</evidence>
<dbReference type="SUPFAM" id="SSF49562">
    <property type="entry name" value="C2 domain (Calcium/lipid-binding domain, CaLB)"/>
    <property type="match status" value="2"/>
</dbReference>
<evidence type="ECO:0000256" key="2">
    <source>
        <dbReference type="ARBA" id="ARBA00022737"/>
    </source>
</evidence>
<feature type="region of interest" description="Disordered" evidence="8">
    <location>
        <begin position="882"/>
        <end position="919"/>
    </location>
</feature>